<evidence type="ECO:0000256" key="7">
    <source>
        <dbReference type="ARBA" id="ARBA00022490"/>
    </source>
</evidence>
<evidence type="ECO:0000256" key="6">
    <source>
        <dbReference type="ARBA" id="ARBA00022454"/>
    </source>
</evidence>
<dbReference type="GO" id="GO:0051301">
    <property type="term" value="P:cell division"/>
    <property type="evidence" value="ECO:0007669"/>
    <property type="project" value="UniProtKB-KW"/>
</dbReference>
<reference evidence="19 20" key="1">
    <citation type="journal article" date="2016" name="Mol. Biol. Evol.">
        <title>Comparative Genomics of Early-Diverging Mushroom-Forming Fungi Provides Insights into the Origins of Lignocellulose Decay Capabilities.</title>
        <authorList>
            <person name="Nagy L.G."/>
            <person name="Riley R."/>
            <person name="Tritt A."/>
            <person name="Adam C."/>
            <person name="Daum C."/>
            <person name="Floudas D."/>
            <person name="Sun H."/>
            <person name="Yadav J.S."/>
            <person name="Pangilinan J."/>
            <person name="Larsson K.H."/>
            <person name="Matsuura K."/>
            <person name="Barry K."/>
            <person name="Labutti K."/>
            <person name="Kuo R."/>
            <person name="Ohm R.A."/>
            <person name="Bhattacharya S.S."/>
            <person name="Shirouzu T."/>
            <person name="Yoshinaga Y."/>
            <person name="Martin F.M."/>
            <person name="Grigoriev I.V."/>
            <person name="Hibbett D.S."/>
        </authorList>
    </citation>
    <scope>NUCLEOTIDE SEQUENCE [LARGE SCALE GENOMIC DNA]</scope>
    <source>
        <strain evidence="19 20">HHB9708</strain>
    </source>
</reference>
<evidence type="ECO:0000256" key="13">
    <source>
        <dbReference type="ARBA" id="ARBA00023212"/>
    </source>
</evidence>
<evidence type="ECO:0000256" key="8">
    <source>
        <dbReference type="ARBA" id="ARBA00022618"/>
    </source>
</evidence>
<dbReference type="PANTHER" id="PTHR28036:SF1">
    <property type="entry name" value="DASH COMPLEX SUBUNIT DAD2"/>
    <property type="match status" value="1"/>
</dbReference>
<keyword evidence="10" id="KW-0498">Mitosis</keyword>
<keyword evidence="6" id="KW-0158">Chromosome</keyword>
<organism evidence="19 20">
    <name type="scientific">Sistotremastrum niveocremeum HHB9708</name>
    <dbReference type="NCBI Taxonomy" id="1314777"/>
    <lineage>
        <taxon>Eukaryota</taxon>
        <taxon>Fungi</taxon>
        <taxon>Dikarya</taxon>
        <taxon>Basidiomycota</taxon>
        <taxon>Agaricomycotina</taxon>
        <taxon>Agaricomycetes</taxon>
        <taxon>Sistotremastrales</taxon>
        <taxon>Sistotremastraceae</taxon>
        <taxon>Sertulicium</taxon>
        <taxon>Sertulicium niveocremeum</taxon>
    </lineage>
</organism>
<dbReference type="GO" id="GO:0000278">
    <property type="term" value="P:mitotic cell cycle"/>
    <property type="evidence" value="ECO:0007669"/>
    <property type="project" value="InterPro"/>
</dbReference>
<dbReference type="GO" id="GO:0042729">
    <property type="term" value="C:DASH complex"/>
    <property type="evidence" value="ECO:0007669"/>
    <property type="project" value="InterPro"/>
</dbReference>
<keyword evidence="8" id="KW-0132">Cell division</keyword>
<gene>
    <name evidence="19" type="ORF">SISNIDRAFT_480903</name>
</gene>
<keyword evidence="7" id="KW-0963">Cytoplasm</keyword>
<evidence type="ECO:0000256" key="12">
    <source>
        <dbReference type="ARBA" id="ARBA00022838"/>
    </source>
</evidence>
<evidence type="ECO:0000313" key="19">
    <source>
        <dbReference type="EMBL" id="KZS98118.1"/>
    </source>
</evidence>
<comment type="subcellular location">
    <subcellularLocation>
        <location evidence="3">Chromosome</location>
        <location evidence="3">Centromere</location>
        <location evidence="3">Kinetochore</location>
    </subcellularLocation>
    <subcellularLocation>
        <location evidence="2">Cytoplasm</location>
        <location evidence="2">Cytoskeleton</location>
        <location evidence="2">Spindle</location>
    </subcellularLocation>
    <subcellularLocation>
        <location evidence="1">Nucleus</location>
    </subcellularLocation>
</comment>
<evidence type="ECO:0000313" key="20">
    <source>
        <dbReference type="Proteomes" id="UP000076722"/>
    </source>
</evidence>
<keyword evidence="16" id="KW-0137">Centromere</keyword>
<keyword evidence="9" id="KW-0493">Microtubule</keyword>
<dbReference type="EMBL" id="KV419395">
    <property type="protein sequence ID" value="KZS98118.1"/>
    <property type="molecule type" value="Genomic_DNA"/>
</dbReference>
<keyword evidence="15" id="KW-0131">Cell cycle</keyword>
<keyword evidence="13" id="KW-0206">Cytoskeleton</keyword>
<evidence type="ECO:0000256" key="2">
    <source>
        <dbReference type="ARBA" id="ARBA00004186"/>
    </source>
</evidence>
<dbReference type="InterPro" id="IPR013963">
    <property type="entry name" value="DASH_Dad2"/>
</dbReference>
<sequence>MATHRQSHAFPRASHAPSAGGQSSNARYLEKKREVEGVMALEQATEDLLKRLEGMSDDIEVMAQAAAVHGSVMAHWSHVFRLAGLFLDRSQAAHGVATSEADLPTGEEEAGQQLIRISIDALQQTTQDS</sequence>
<evidence type="ECO:0000256" key="16">
    <source>
        <dbReference type="ARBA" id="ARBA00023328"/>
    </source>
</evidence>
<evidence type="ECO:0000256" key="4">
    <source>
        <dbReference type="ARBA" id="ARBA00005501"/>
    </source>
</evidence>
<feature type="region of interest" description="Disordered" evidence="18">
    <location>
        <begin position="1"/>
        <end position="29"/>
    </location>
</feature>
<dbReference type="GO" id="GO:0044732">
    <property type="term" value="C:mitotic spindle pole body"/>
    <property type="evidence" value="ECO:0007669"/>
    <property type="project" value="TreeGrafter"/>
</dbReference>
<dbReference type="PANTHER" id="PTHR28036">
    <property type="entry name" value="DASH COMPLEX SUBUNIT DAD2"/>
    <property type="match status" value="1"/>
</dbReference>
<dbReference type="OrthoDB" id="3230169at2759"/>
<evidence type="ECO:0000256" key="5">
    <source>
        <dbReference type="ARBA" id="ARBA00020260"/>
    </source>
</evidence>
<keyword evidence="20" id="KW-1185">Reference proteome</keyword>
<evidence type="ECO:0000256" key="15">
    <source>
        <dbReference type="ARBA" id="ARBA00023306"/>
    </source>
</evidence>
<evidence type="ECO:0000256" key="11">
    <source>
        <dbReference type="ARBA" id="ARBA00022829"/>
    </source>
</evidence>
<evidence type="ECO:0000256" key="18">
    <source>
        <dbReference type="SAM" id="MobiDB-lite"/>
    </source>
</evidence>
<accession>A0A164ZVD8</accession>
<name>A0A164ZVD8_9AGAM</name>
<keyword evidence="12" id="KW-0995">Kinetochore</keyword>
<evidence type="ECO:0000256" key="17">
    <source>
        <dbReference type="ARBA" id="ARBA00030568"/>
    </source>
</evidence>
<keyword evidence="11" id="KW-0159">Chromosome partition</keyword>
<dbReference type="AlphaFoldDB" id="A0A164ZVD8"/>
<evidence type="ECO:0000256" key="9">
    <source>
        <dbReference type="ARBA" id="ARBA00022701"/>
    </source>
</evidence>
<dbReference type="GO" id="GO:0008608">
    <property type="term" value="P:attachment of spindle microtubules to kinetochore"/>
    <property type="evidence" value="ECO:0007669"/>
    <property type="project" value="TreeGrafter"/>
</dbReference>
<comment type="similarity">
    <text evidence="4">Belongs to the DASH complex DAD2 family.</text>
</comment>
<dbReference type="GO" id="GO:0005874">
    <property type="term" value="C:microtubule"/>
    <property type="evidence" value="ECO:0007669"/>
    <property type="project" value="UniProtKB-KW"/>
</dbReference>
<keyword evidence="14" id="KW-0539">Nucleus</keyword>
<evidence type="ECO:0000256" key="10">
    <source>
        <dbReference type="ARBA" id="ARBA00022776"/>
    </source>
</evidence>
<dbReference type="GO" id="GO:1990023">
    <property type="term" value="C:mitotic spindle midzone"/>
    <property type="evidence" value="ECO:0007669"/>
    <property type="project" value="TreeGrafter"/>
</dbReference>
<dbReference type="Pfam" id="PF08654">
    <property type="entry name" value="DASH_Dad2"/>
    <property type="match status" value="1"/>
</dbReference>
<dbReference type="Proteomes" id="UP000076722">
    <property type="component" value="Unassembled WGS sequence"/>
</dbReference>
<protein>
    <recommendedName>
        <fullName evidence="5">DASH complex subunit DAD2</fullName>
    </recommendedName>
    <alternativeName>
        <fullName evidence="17">Outer kinetochore protein DAD2</fullName>
    </alternativeName>
</protein>
<proteinExistence type="inferred from homology"/>
<evidence type="ECO:0000256" key="1">
    <source>
        <dbReference type="ARBA" id="ARBA00004123"/>
    </source>
</evidence>
<evidence type="ECO:0000256" key="14">
    <source>
        <dbReference type="ARBA" id="ARBA00023242"/>
    </source>
</evidence>
<evidence type="ECO:0000256" key="3">
    <source>
        <dbReference type="ARBA" id="ARBA00004629"/>
    </source>
</evidence>